<protein>
    <submittedName>
        <fullName evidence="1">Uncharacterized protein</fullName>
    </submittedName>
</protein>
<reference evidence="2" key="1">
    <citation type="submission" date="2013-02" db="EMBL/GenBank/DDBJ databases">
        <title>The complete genome sequence of Corynebacterium casei LMG S-19264 (=DSM 44701).</title>
        <authorList>
            <person name="Ruckert C."/>
            <person name="Albersmeier A."/>
            <person name="Kalinowski J."/>
        </authorList>
    </citation>
    <scope>NUCLEOTIDE SEQUENCE [LARGE SCALE GENOMIC DNA]</scope>
    <source>
        <strain evidence="2">LMG S-19264</strain>
    </source>
</reference>
<organism evidence="1 2">
    <name type="scientific">Corynebacterium casei LMG S-19264</name>
    <dbReference type="NCBI Taxonomy" id="1285583"/>
    <lineage>
        <taxon>Bacteria</taxon>
        <taxon>Bacillati</taxon>
        <taxon>Actinomycetota</taxon>
        <taxon>Actinomycetes</taxon>
        <taxon>Mycobacteriales</taxon>
        <taxon>Corynebacteriaceae</taxon>
        <taxon>Corynebacterium</taxon>
    </lineage>
</organism>
<evidence type="ECO:0000313" key="2">
    <source>
        <dbReference type="Proteomes" id="UP000019226"/>
    </source>
</evidence>
<proteinExistence type="predicted"/>
<sequence>MMGAMKQHYRQVLANTFETNFLDVISRVTSAGTQGSLVAHFKAEISIRNGSAIITGTQASDGVSAQYPISYLVKNDLYVGTDDGAFLLLEKAGLASTPIAPLLWAKEAKSFRRISSNRAIAFVARSQLAEGGSFELSGDLTALESSDYVEVHLTENSGLISSVVVDIEVDGSITRTELDISPRAIEVQVARPPAHKVVE</sequence>
<dbReference type="EMBL" id="CP004350">
    <property type="protein sequence ID" value="AHI21232.1"/>
    <property type="molecule type" value="Genomic_DNA"/>
</dbReference>
<gene>
    <name evidence="1" type="ORF">CCASEI_13410</name>
</gene>
<keyword evidence="2" id="KW-1185">Reference proteome</keyword>
<name>A0ABM5PT34_9CORY</name>
<dbReference type="Proteomes" id="UP000019226">
    <property type="component" value="Chromosome"/>
</dbReference>
<evidence type="ECO:0000313" key="1">
    <source>
        <dbReference type="EMBL" id="AHI21232.1"/>
    </source>
</evidence>
<accession>A0ABM5PT34</accession>